<sequence length="343" mass="37288">MTADLFDTPAPEIRRDRWGRPLITPPDGGKPVGYTRASTLGGALEDTYGLTRWKQRMTAIGVASRPDLLLAVNAHRDSKDKLNSLVDQAMDAAEASARATIGTGMHAFAERIDRGEDPGFIPPEFAADLDAYRRLTEPLFEHVAIEQFCVCDELQVAGTPDRVSRLRQPLTAPDRTHIPAGAVVVTDEKTSGSMDFGGIKFSVQLAVYAHGQAYHPGTGQRTPWPGPVRTDWGLIVWCPAGEGRAELFWVNIAAGWELAQLSVHVREQRARKDLLVATQPDSVSDNTTVDPATRDYTAEARAADTVDALNQVWFAADAAGHGTPDLIEVCRARKAQLLEGKTA</sequence>
<proteinExistence type="predicted"/>
<evidence type="ECO:0000313" key="2">
    <source>
        <dbReference type="Proteomes" id="UP001596302"/>
    </source>
</evidence>
<dbReference type="EMBL" id="JBHSQW010000044">
    <property type="protein sequence ID" value="MFC5996925.1"/>
    <property type="molecule type" value="Genomic_DNA"/>
</dbReference>
<dbReference type="RefSeq" id="WP_379587794.1">
    <property type="nucleotide sequence ID" value="NZ_JBHSQW010000044.1"/>
</dbReference>
<dbReference type="Proteomes" id="UP001596302">
    <property type="component" value="Unassembled WGS sequence"/>
</dbReference>
<accession>A0ABW1J8S1</accession>
<keyword evidence="2" id="KW-1185">Reference proteome</keyword>
<evidence type="ECO:0000313" key="1">
    <source>
        <dbReference type="EMBL" id="MFC5996925.1"/>
    </source>
</evidence>
<comment type="caution">
    <text evidence="1">The sequence shown here is derived from an EMBL/GenBank/DDBJ whole genome shotgun (WGS) entry which is preliminary data.</text>
</comment>
<evidence type="ECO:0008006" key="3">
    <source>
        <dbReference type="Google" id="ProtNLM"/>
    </source>
</evidence>
<organism evidence="1 2">
    <name type="scientific">Pseudonocardia hispaniensis</name>
    <dbReference type="NCBI Taxonomy" id="904933"/>
    <lineage>
        <taxon>Bacteria</taxon>
        <taxon>Bacillati</taxon>
        <taxon>Actinomycetota</taxon>
        <taxon>Actinomycetes</taxon>
        <taxon>Pseudonocardiales</taxon>
        <taxon>Pseudonocardiaceae</taxon>
        <taxon>Pseudonocardia</taxon>
    </lineage>
</organism>
<gene>
    <name evidence="1" type="ORF">ACFQE5_22195</name>
</gene>
<name>A0ABW1J8S1_9PSEU</name>
<protein>
    <recommendedName>
        <fullName evidence="3">Exonuclease</fullName>
    </recommendedName>
</protein>
<reference evidence="2" key="1">
    <citation type="journal article" date="2019" name="Int. J. Syst. Evol. Microbiol.">
        <title>The Global Catalogue of Microorganisms (GCM) 10K type strain sequencing project: providing services to taxonomists for standard genome sequencing and annotation.</title>
        <authorList>
            <consortium name="The Broad Institute Genomics Platform"/>
            <consortium name="The Broad Institute Genome Sequencing Center for Infectious Disease"/>
            <person name="Wu L."/>
            <person name="Ma J."/>
        </authorList>
    </citation>
    <scope>NUCLEOTIDE SEQUENCE [LARGE SCALE GENOMIC DNA]</scope>
    <source>
        <strain evidence="2">CCM 8391</strain>
    </source>
</reference>